<accession>A0A7Y6M4C1</accession>
<feature type="region of interest" description="Disordered" evidence="1">
    <location>
        <begin position="1"/>
        <end position="26"/>
    </location>
</feature>
<dbReference type="RefSeq" id="WP_175590887.1">
    <property type="nucleotide sequence ID" value="NZ_JABWGN010000007.1"/>
</dbReference>
<protein>
    <submittedName>
        <fullName evidence="3">Helix-turn-helix transcriptional regulator</fullName>
    </submittedName>
</protein>
<feature type="region of interest" description="Disordered" evidence="1">
    <location>
        <begin position="208"/>
        <end position="235"/>
    </location>
</feature>
<organism evidence="3 4">
    <name type="scientific">Nonomuraea montanisoli</name>
    <dbReference type="NCBI Taxonomy" id="2741721"/>
    <lineage>
        <taxon>Bacteria</taxon>
        <taxon>Bacillati</taxon>
        <taxon>Actinomycetota</taxon>
        <taxon>Actinomycetes</taxon>
        <taxon>Streptosporangiales</taxon>
        <taxon>Streptosporangiaceae</taxon>
        <taxon>Nonomuraea</taxon>
    </lineage>
</organism>
<dbReference type="GO" id="GO:0003677">
    <property type="term" value="F:DNA binding"/>
    <property type="evidence" value="ECO:0007669"/>
    <property type="project" value="InterPro"/>
</dbReference>
<dbReference type="Proteomes" id="UP000586042">
    <property type="component" value="Unassembled WGS sequence"/>
</dbReference>
<dbReference type="PROSITE" id="PS50943">
    <property type="entry name" value="HTH_CROC1"/>
    <property type="match status" value="1"/>
</dbReference>
<proteinExistence type="predicted"/>
<evidence type="ECO:0000313" key="4">
    <source>
        <dbReference type="Proteomes" id="UP000586042"/>
    </source>
</evidence>
<dbReference type="Pfam" id="PF01381">
    <property type="entry name" value="HTH_3"/>
    <property type="match status" value="1"/>
</dbReference>
<keyword evidence="4" id="KW-1185">Reference proteome</keyword>
<feature type="compositionally biased region" description="Polar residues" evidence="1">
    <location>
        <begin position="221"/>
        <end position="235"/>
    </location>
</feature>
<evidence type="ECO:0000259" key="2">
    <source>
        <dbReference type="PROSITE" id="PS50943"/>
    </source>
</evidence>
<dbReference type="AlphaFoldDB" id="A0A7Y6M4C1"/>
<gene>
    <name evidence="3" type="ORF">HTZ77_18580</name>
</gene>
<comment type="caution">
    <text evidence="3">The sequence shown here is derived from an EMBL/GenBank/DDBJ whole genome shotgun (WGS) entry which is preliminary data.</text>
</comment>
<reference evidence="3 4" key="1">
    <citation type="submission" date="2020-06" db="EMBL/GenBank/DDBJ databases">
        <title>Nonomuraea sp. SMC257, a novel actinomycete isolated from soil.</title>
        <authorList>
            <person name="Chanama M."/>
        </authorList>
    </citation>
    <scope>NUCLEOTIDE SEQUENCE [LARGE SCALE GENOMIC DNA]</scope>
    <source>
        <strain evidence="3 4">SMC257</strain>
    </source>
</reference>
<evidence type="ECO:0000313" key="3">
    <source>
        <dbReference type="EMBL" id="NUW33421.1"/>
    </source>
</evidence>
<dbReference type="InterPro" id="IPR001387">
    <property type="entry name" value="Cro/C1-type_HTH"/>
</dbReference>
<dbReference type="SUPFAM" id="SSF47413">
    <property type="entry name" value="lambda repressor-like DNA-binding domains"/>
    <property type="match status" value="1"/>
</dbReference>
<dbReference type="CDD" id="cd00093">
    <property type="entry name" value="HTH_XRE"/>
    <property type="match status" value="1"/>
</dbReference>
<dbReference type="EMBL" id="JABWGN010000007">
    <property type="protein sequence ID" value="NUW33421.1"/>
    <property type="molecule type" value="Genomic_DNA"/>
</dbReference>
<dbReference type="InterPro" id="IPR010982">
    <property type="entry name" value="Lambda_DNA-bd_dom_sf"/>
</dbReference>
<dbReference type="SMART" id="SM00530">
    <property type="entry name" value="HTH_XRE"/>
    <property type="match status" value="1"/>
</dbReference>
<dbReference type="Gene3D" id="1.10.260.40">
    <property type="entry name" value="lambda repressor-like DNA-binding domains"/>
    <property type="match status" value="1"/>
</dbReference>
<name>A0A7Y6M4C1_9ACTN</name>
<feature type="domain" description="HTH cro/C1-type" evidence="2">
    <location>
        <begin position="41"/>
        <end position="93"/>
    </location>
</feature>
<evidence type="ECO:0000256" key="1">
    <source>
        <dbReference type="SAM" id="MobiDB-lite"/>
    </source>
</evidence>
<sequence>MTTPTDDAPPLRRRERGAPGPWGEPDAAEQAALAAGLGALIRARRIEAGLSQRQLAERAGSHRGSVSKLELGHRRPTVAMLKSLAAALHPADVEAARELYGVLVRAAGPSLTESTDQGLKRRLRRLENAARHRDAQQLASISSAVEKRLERARAVLGARLAPAADVPASEQPKPAKVPVLPPRPADMLDAWAQDAWLCQVARTLGLPRPPGPDDLAGQHSAWWQQHGPTIEQATR</sequence>